<evidence type="ECO:0000313" key="1">
    <source>
        <dbReference type="EMBL" id="GEU82510.1"/>
    </source>
</evidence>
<sequence>MALWKSQREDHTSDWLRTIPISSLFKGFTRDIYGDHDVSCIGILVGKEVDIGLDEICDKPLRPADMLHYSWDKALDMCVELTRSSPLTQTGMPYFMHDRAVIDDAGITVRKESPMGFLSEHGKDLRLANLLLYNCLRGKDAYLEKKKIKYGSICMDNGYKLIPFAFSTFENLIRRL</sequence>
<proteinExistence type="predicted"/>
<name>A0A6L2N8P8_TANCI</name>
<protein>
    <submittedName>
        <fullName evidence="1">Uncharacterized protein</fullName>
    </submittedName>
</protein>
<dbReference type="EMBL" id="BKCJ010008494">
    <property type="protein sequence ID" value="GEU82510.1"/>
    <property type="molecule type" value="Genomic_DNA"/>
</dbReference>
<accession>A0A6L2N8P8</accession>
<dbReference type="AlphaFoldDB" id="A0A6L2N8P8"/>
<comment type="caution">
    <text evidence="1">The sequence shown here is derived from an EMBL/GenBank/DDBJ whole genome shotgun (WGS) entry which is preliminary data.</text>
</comment>
<gene>
    <name evidence="1" type="ORF">Tci_054488</name>
</gene>
<reference evidence="1" key="1">
    <citation type="journal article" date="2019" name="Sci. Rep.">
        <title>Draft genome of Tanacetum cinerariifolium, the natural source of mosquito coil.</title>
        <authorList>
            <person name="Yamashiro T."/>
            <person name="Shiraishi A."/>
            <person name="Satake H."/>
            <person name="Nakayama K."/>
        </authorList>
    </citation>
    <scope>NUCLEOTIDE SEQUENCE</scope>
</reference>
<organism evidence="1">
    <name type="scientific">Tanacetum cinerariifolium</name>
    <name type="common">Dalmatian daisy</name>
    <name type="synonym">Chrysanthemum cinerariifolium</name>
    <dbReference type="NCBI Taxonomy" id="118510"/>
    <lineage>
        <taxon>Eukaryota</taxon>
        <taxon>Viridiplantae</taxon>
        <taxon>Streptophyta</taxon>
        <taxon>Embryophyta</taxon>
        <taxon>Tracheophyta</taxon>
        <taxon>Spermatophyta</taxon>
        <taxon>Magnoliopsida</taxon>
        <taxon>eudicotyledons</taxon>
        <taxon>Gunneridae</taxon>
        <taxon>Pentapetalae</taxon>
        <taxon>asterids</taxon>
        <taxon>campanulids</taxon>
        <taxon>Asterales</taxon>
        <taxon>Asteraceae</taxon>
        <taxon>Asteroideae</taxon>
        <taxon>Anthemideae</taxon>
        <taxon>Anthemidinae</taxon>
        <taxon>Tanacetum</taxon>
    </lineage>
</organism>